<evidence type="ECO:0000256" key="1">
    <source>
        <dbReference type="ARBA" id="ARBA00022531"/>
    </source>
</evidence>
<organism evidence="4 5">
    <name type="scientific">Gossypium barbadense</name>
    <name type="common">Sea Island cotton</name>
    <name type="synonym">Hibiscus barbadensis</name>
    <dbReference type="NCBI Taxonomy" id="3634"/>
    <lineage>
        <taxon>Eukaryota</taxon>
        <taxon>Viridiplantae</taxon>
        <taxon>Streptophyta</taxon>
        <taxon>Embryophyta</taxon>
        <taxon>Tracheophyta</taxon>
        <taxon>Spermatophyta</taxon>
        <taxon>Magnoliopsida</taxon>
        <taxon>eudicotyledons</taxon>
        <taxon>Gunneridae</taxon>
        <taxon>Pentapetalae</taxon>
        <taxon>rosids</taxon>
        <taxon>malvids</taxon>
        <taxon>Malvales</taxon>
        <taxon>Malvaceae</taxon>
        <taxon>Malvoideae</taxon>
        <taxon>Gossypium</taxon>
    </lineage>
</organism>
<evidence type="ECO:0000256" key="3">
    <source>
        <dbReference type="ARBA" id="ARBA00023300"/>
    </source>
</evidence>
<dbReference type="GO" id="GO:0110102">
    <property type="term" value="P:ribulose bisphosphate carboxylase complex assembly"/>
    <property type="evidence" value="ECO:0007669"/>
    <property type="project" value="InterPro"/>
</dbReference>
<dbReference type="Gene3D" id="1.10.1200.210">
    <property type="entry name" value="Chaperonin-like RbcX"/>
    <property type="match status" value="1"/>
</dbReference>
<evidence type="ECO:0000313" key="5">
    <source>
        <dbReference type="Proteomes" id="UP000239757"/>
    </source>
</evidence>
<proteinExistence type="predicted"/>
<dbReference type="GO" id="GO:0015977">
    <property type="term" value="P:carbon fixation"/>
    <property type="evidence" value="ECO:0007669"/>
    <property type="project" value="UniProtKB-KW"/>
</dbReference>
<dbReference type="PANTHER" id="PTHR33791:SF12">
    <property type="entry name" value="CHAPERONIN-LIKE RBCX PROTEIN 1, CHLOROPLASTIC"/>
    <property type="match status" value="1"/>
</dbReference>
<dbReference type="Proteomes" id="UP000239757">
    <property type="component" value="Unassembled WGS sequence"/>
</dbReference>
<gene>
    <name evidence="4" type="ORF">GOBAR_AA39077</name>
</gene>
<name>A0A2P5VS64_GOSBA</name>
<dbReference type="SUPFAM" id="SSF158615">
    <property type="entry name" value="RbcX-like"/>
    <property type="match status" value="1"/>
</dbReference>
<keyword evidence="2" id="KW-0143">Chaperone</keyword>
<reference evidence="4 5" key="1">
    <citation type="submission" date="2015-01" db="EMBL/GenBank/DDBJ databases">
        <title>Genome of allotetraploid Gossypium barbadense reveals genomic plasticity and fiber elongation in cotton evolution.</title>
        <authorList>
            <person name="Chen X."/>
            <person name="Liu X."/>
            <person name="Zhao B."/>
            <person name="Zheng H."/>
            <person name="Hu Y."/>
            <person name="Lu G."/>
            <person name="Yang C."/>
            <person name="Chen J."/>
            <person name="Shan C."/>
            <person name="Zhang L."/>
            <person name="Zhou Y."/>
            <person name="Wang L."/>
            <person name="Guo W."/>
            <person name="Bai Y."/>
            <person name="Ruan J."/>
            <person name="Shangguan X."/>
            <person name="Mao Y."/>
            <person name="Jiang J."/>
            <person name="Zhu Y."/>
            <person name="Lei J."/>
            <person name="Kang H."/>
            <person name="Chen S."/>
            <person name="He X."/>
            <person name="Wang R."/>
            <person name="Wang Y."/>
            <person name="Chen J."/>
            <person name="Wang L."/>
            <person name="Yu S."/>
            <person name="Wang B."/>
            <person name="Wei J."/>
            <person name="Song S."/>
            <person name="Lu X."/>
            <person name="Gao Z."/>
            <person name="Gu W."/>
            <person name="Deng X."/>
            <person name="Ma D."/>
            <person name="Wang S."/>
            <person name="Liang W."/>
            <person name="Fang L."/>
            <person name="Cai C."/>
            <person name="Zhu X."/>
            <person name="Zhou B."/>
            <person name="Zhang Y."/>
            <person name="Chen Z."/>
            <person name="Xu S."/>
            <person name="Zhu R."/>
            <person name="Wang S."/>
            <person name="Zhang T."/>
            <person name="Zhao G."/>
        </authorList>
    </citation>
    <scope>NUCLEOTIDE SEQUENCE [LARGE SCALE GENOMIC DNA]</scope>
    <source>
        <strain evidence="5">cv. Xinhai21</strain>
        <tissue evidence="4">Leaf</tissue>
    </source>
</reference>
<protein>
    <submittedName>
        <fullName evidence="4">Uncharacterized protein</fullName>
    </submittedName>
</protein>
<dbReference type="InterPro" id="IPR003435">
    <property type="entry name" value="Chaperonin_RcbX"/>
</dbReference>
<dbReference type="EMBL" id="KZ671226">
    <property type="protein sequence ID" value="PPR81640.1"/>
    <property type="molecule type" value="Genomic_DNA"/>
</dbReference>
<dbReference type="OrthoDB" id="513226at2759"/>
<keyword evidence="3" id="KW-0120">Carbon dioxide fixation</keyword>
<evidence type="ECO:0000313" key="4">
    <source>
        <dbReference type="EMBL" id="PPR81640.1"/>
    </source>
</evidence>
<dbReference type="GO" id="GO:0015979">
    <property type="term" value="P:photosynthesis"/>
    <property type="evidence" value="ECO:0007669"/>
    <property type="project" value="UniProtKB-KW"/>
</dbReference>
<dbReference type="Pfam" id="PF02341">
    <property type="entry name" value="RbcX"/>
    <property type="match status" value="1"/>
</dbReference>
<dbReference type="InterPro" id="IPR038052">
    <property type="entry name" value="Chaperonin_RbcX_sf"/>
</dbReference>
<evidence type="ECO:0000256" key="2">
    <source>
        <dbReference type="ARBA" id="ARBA00023186"/>
    </source>
</evidence>
<accession>A0A2P5VS64</accession>
<keyword evidence="1" id="KW-0602">Photosynthesis</keyword>
<dbReference type="PANTHER" id="PTHR33791">
    <property type="entry name" value="CHAPERONIN-LIKE RBCX PROTEIN 1, CHLOROPLASTIC"/>
    <property type="match status" value="1"/>
</dbReference>
<dbReference type="GO" id="GO:0044183">
    <property type="term" value="F:protein folding chaperone"/>
    <property type="evidence" value="ECO:0007669"/>
    <property type="project" value="InterPro"/>
</dbReference>
<dbReference type="AlphaFoldDB" id="A0A2P5VS64"/>
<sequence length="172" mass="19416">MESLAVNIVPFPHPSFLNSKLPINREKGFFHCWPCKQRSSSSSPHNPTRLNCHKMFVPGFGEASPEAKAAKNLHNFFNYIAVKIVSAQLESYNPEAYEELMEFLDTHSLNDGDEFCASLMRESSRHKALVLPLKMKPASDPMLDLSLPIRYQIGHITDGIIPGYPVLVYQNL</sequence>